<dbReference type="Gene3D" id="3.40.50.300">
    <property type="entry name" value="P-loop containing nucleotide triphosphate hydrolases"/>
    <property type="match status" value="1"/>
</dbReference>
<dbReference type="NCBIfam" id="TIGR00750">
    <property type="entry name" value="lao"/>
    <property type="match status" value="1"/>
</dbReference>
<dbReference type="RefSeq" id="WP_348263331.1">
    <property type="nucleotide sequence ID" value="NZ_CP121196.1"/>
</dbReference>
<comment type="similarity">
    <text evidence="1">Belongs to the SIMIBI class G3E GTPase family. ArgK/MeaB subfamily.</text>
</comment>
<evidence type="ECO:0000313" key="2">
    <source>
        <dbReference type="EMBL" id="XBH18108.1"/>
    </source>
</evidence>
<dbReference type="GO" id="GO:0003924">
    <property type="term" value="F:GTPase activity"/>
    <property type="evidence" value="ECO:0007669"/>
    <property type="project" value="InterPro"/>
</dbReference>
<dbReference type="Gene3D" id="1.10.287.130">
    <property type="match status" value="1"/>
</dbReference>
<dbReference type="Gene3D" id="1.20.5.170">
    <property type="match status" value="1"/>
</dbReference>
<dbReference type="PANTHER" id="PTHR23408:SF3">
    <property type="entry name" value="METHYLMALONIC ACIDURIA TYPE A PROTEIN, MITOCHONDRIAL"/>
    <property type="match status" value="1"/>
</dbReference>
<dbReference type="CDD" id="cd03114">
    <property type="entry name" value="MMAA-like"/>
    <property type="match status" value="1"/>
</dbReference>
<dbReference type="NCBIfam" id="NF006958">
    <property type="entry name" value="PRK09435.1"/>
    <property type="match status" value="1"/>
</dbReference>
<dbReference type="EC" id="3.6.5.-" evidence="2"/>
<dbReference type="SUPFAM" id="SSF52540">
    <property type="entry name" value="P-loop containing nucleoside triphosphate hydrolases"/>
    <property type="match status" value="1"/>
</dbReference>
<dbReference type="EMBL" id="CP121196">
    <property type="protein sequence ID" value="XBH18108.1"/>
    <property type="molecule type" value="Genomic_DNA"/>
</dbReference>
<dbReference type="PANTHER" id="PTHR23408">
    <property type="entry name" value="METHYLMALONYL-COA MUTASE"/>
    <property type="match status" value="1"/>
</dbReference>
<dbReference type="GO" id="GO:0005737">
    <property type="term" value="C:cytoplasm"/>
    <property type="evidence" value="ECO:0007669"/>
    <property type="project" value="TreeGrafter"/>
</dbReference>
<sequence length="334" mass="35373">MHVSKRERRVSSATYVEGILRGDRSVLARAITLTESSRATDRQIADEILEGCLSASGNSIRVGVTGIPGAGKSSLIEALGKHLITERGEKIAVLAIDPSSQLSGGSILGDKTRMTFLAASEMAFIRPSPSRGAHGGVAQNTRDAILLCEAAGFRNILVETVGVGQAEAAVGGMVDFLMLVTLAGAGDELQGIKRGLMELADVVVVNKADGDNIKSAETARTEAASALHLLPASPSGWTSRAMCCSAHSGRAVADLWSCILEHDAITKASGWFYRTRQDQARRSMHDSIEIGLMQMFRSNPAVQQSMLELEQRVLAGSINASSAVRELLALFASK</sequence>
<dbReference type="InterPro" id="IPR027417">
    <property type="entry name" value="P-loop_NTPase"/>
</dbReference>
<organism evidence="2">
    <name type="scientific">Telmatobacter sp. DSM 110680</name>
    <dbReference type="NCBI Taxonomy" id="3036704"/>
    <lineage>
        <taxon>Bacteria</taxon>
        <taxon>Pseudomonadati</taxon>
        <taxon>Acidobacteriota</taxon>
        <taxon>Terriglobia</taxon>
        <taxon>Terriglobales</taxon>
        <taxon>Acidobacteriaceae</taxon>
        <taxon>Telmatobacter</taxon>
    </lineage>
</organism>
<reference evidence="2" key="1">
    <citation type="submission" date="2023-03" db="EMBL/GenBank/DDBJ databases">
        <title>Edaphobacter sp.</title>
        <authorList>
            <person name="Huber K.J."/>
            <person name="Papendorf J."/>
            <person name="Pilke C."/>
            <person name="Bunk B."/>
            <person name="Sproeer C."/>
            <person name="Pester M."/>
        </authorList>
    </citation>
    <scope>NUCLEOTIDE SEQUENCE</scope>
    <source>
        <strain evidence="2">DSM 110680</strain>
    </source>
</reference>
<keyword evidence="2" id="KW-0378">Hydrolase</keyword>
<dbReference type="GO" id="GO:0005525">
    <property type="term" value="F:GTP binding"/>
    <property type="evidence" value="ECO:0007669"/>
    <property type="project" value="InterPro"/>
</dbReference>
<dbReference type="Pfam" id="PF03308">
    <property type="entry name" value="MeaB"/>
    <property type="match status" value="1"/>
</dbReference>
<dbReference type="InterPro" id="IPR005129">
    <property type="entry name" value="GTPase_ArgK"/>
</dbReference>
<dbReference type="AlphaFoldDB" id="A0AAU7DLE3"/>
<proteinExistence type="inferred from homology"/>
<evidence type="ECO:0000256" key="1">
    <source>
        <dbReference type="ARBA" id="ARBA00009625"/>
    </source>
</evidence>
<name>A0AAU7DLE3_9BACT</name>
<accession>A0AAU7DLE3</accession>
<protein>
    <submittedName>
        <fullName evidence="2">Methylmalonyl Co-A mutase-associated GTPase MeaB</fullName>
        <ecNumber evidence="2">3.6.5.-</ecNumber>
    </submittedName>
</protein>
<gene>
    <name evidence="2" type="primary">meaB</name>
    <name evidence="2" type="ORF">P8935_01975</name>
</gene>